<dbReference type="InterPro" id="IPR000270">
    <property type="entry name" value="PB1_dom"/>
</dbReference>
<dbReference type="PANTHER" id="PTHR32002:SF62">
    <property type="entry name" value="PROTEIN NLP6-LIKE ISOFORM X1"/>
    <property type="match status" value="1"/>
</dbReference>
<dbReference type="InterPro" id="IPR055081">
    <property type="entry name" value="NLP1-9_GAF"/>
</dbReference>
<dbReference type="InterPro" id="IPR045012">
    <property type="entry name" value="NLP"/>
</dbReference>
<dbReference type="PANTHER" id="PTHR32002">
    <property type="entry name" value="PROTEIN NLP8"/>
    <property type="match status" value="1"/>
</dbReference>
<dbReference type="Gene3D" id="3.10.20.90">
    <property type="entry name" value="Phosphatidylinositol 3-kinase Catalytic Subunit, Chain A, domain 1"/>
    <property type="match status" value="1"/>
</dbReference>
<dbReference type="AlphaFoldDB" id="A0ABD3TCR3"/>
<dbReference type="PROSITE" id="PS51745">
    <property type="entry name" value="PB1"/>
    <property type="match status" value="1"/>
</dbReference>
<gene>
    <name evidence="2" type="ORF">ACJIZ3_009137</name>
</gene>
<dbReference type="SMART" id="SM00666">
    <property type="entry name" value="PB1"/>
    <property type="match status" value="1"/>
</dbReference>
<feature type="domain" description="PB1" evidence="1">
    <location>
        <begin position="502"/>
        <end position="582"/>
    </location>
</feature>
<keyword evidence="3" id="KW-1185">Reference proteome</keyword>
<proteinExistence type="predicted"/>
<dbReference type="InterPro" id="IPR053793">
    <property type="entry name" value="PB1-like"/>
</dbReference>
<dbReference type="Pfam" id="PF00564">
    <property type="entry name" value="PB1"/>
    <property type="match status" value="1"/>
</dbReference>
<evidence type="ECO:0000313" key="3">
    <source>
        <dbReference type="Proteomes" id="UP001634393"/>
    </source>
</evidence>
<protein>
    <recommendedName>
        <fullName evidence="1">PB1 domain-containing protein</fullName>
    </recommendedName>
</protein>
<sequence length="584" mass="66512">MPYRILNFFRKRVAESESCRVRVAESVSVQRRYSRSEFMENAEIEEYMAELLEKHELFGTVFWKNLPPESSVVEREIRKKIILGLREILTLNSNACYLIQFWAHKVFDGRSHITNLDQPFVVGGKKWLPAIKLLGLYLKHKPSLKHRYYVGGEEESVREEEIGPPGRVFKYGHPESSPDLCLYSTKDYPLRNNAAFCRLKAYMALPVFDVLDQRCLGVLEYLTFDVGFKGYEIPSLYKGLEKANLRSTHTTINVPIHNNFDQEAAARDMEELIRAVMRRPQVVGVQVCCMKLKTSIFRELPPDFMQASNFHGVQMGKGVAGTALKSQNKMCFCKSLCHFNIIDYPLAHFAQQARLNVSFAICLQSSHTGNEIYVIEFFLKHISRKNGYHRLMHILVQMLKLLNFKVSYGKLGDDIDVTVINFCQVQVTSDSAGKKLEVSENLSVNKSTSKRGFIDCGINSGPSSKKNKKNSAANFELATPTVPLDKSVISQNLTKEPKTTDVLMMKARFKDKIVKFKLSISSGLDKLMEEVARRLNLVIGCFELQYQDEDGDWIVLACDEDLLLFKETSAVSSGKALYIRVLVL</sequence>
<dbReference type="Proteomes" id="UP001634393">
    <property type="component" value="Unassembled WGS sequence"/>
</dbReference>
<evidence type="ECO:0000313" key="2">
    <source>
        <dbReference type="EMBL" id="KAL3834401.1"/>
    </source>
</evidence>
<evidence type="ECO:0000259" key="1">
    <source>
        <dbReference type="PROSITE" id="PS51745"/>
    </source>
</evidence>
<comment type="caution">
    <text evidence="2">The sequence shown here is derived from an EMBL/GenBank/DDBJ whole genome shotgun (WGS) entry which is preliminary data.</text>
</comment>
<dbReference type="SUPFAM" id="SSF54277">
    <property type="entry name" value="CAD &amp; PB1 domains"/>
    <property type="match status" value="1"/>
</dbReference>
<accession>A0ABD3TCR3</accession>
<organism evidence="2 3">
    <name type="scientific">Penstemon smallii</name>
    <dbReference type="NCBI Taxonomy" id="265156"/>
    <lineage>
        <taxon>Eukaryota</taxon>
        <taxon>Viridiplantae</taxon>
        <taxon>Streptophyta</taxon>
        <taxon>Embryophyta</taxon>
        <taxon>Tracheophyta</taxon>
        <taxon>Spermatophyta</taxon>
        <taxon>Magnoliopsida</taxon>
        <taxon>eudicotyledons</taxon>
        <taxon>Gunneridae</taxon>
        <taxon>Pentapetalae</taxon>
        <taxon>asterids</taxon>
        <taxon>lamiids</taxon>
        <taxon>Lamiales</taxon>
        <taxon>Plantaginaceae</taxon>
        <taxon>Cheloneae</taxon>
        <taxon>Penstemon</taxon>
    </lineage>
</organism>
<dbReference type="EMBL" id="JBJXBP010000004">
    <property type="protein sequence ID" value="KAL3834401.1"/>
    <property type="molecule type" value="Genomic_DNA"/>
</dbReference>
<reference evidence="2 3" key="1">
    <citation type="submission" date="2024-12" db="EMBL/GenBank/DDBJ databases">
        <title>The unique morphological basis and parallel evolutionary history of personate flowers in Penstemon.</title>
        <authorList>
            <person name="Depatie T.H."/>
            <person name="Wessinger C.A."/>
        </authorList>
    </citation>
    <scope>NUCLEOTIDE SEQUENCE [LARGE SCALE GENOMIC DNA]</scope>
    <source>
        <strain evidence="2">WTNN_2</strain>
        <tissue evidence="2">Leaf</tissue>
    </source>
</reference>
<dbReference type="Pfam" id="PF22922">
    <property type="entry name" value="GAF_NLP"/>
    <property type="match status" value="1"/>
</dbReference>
<name>A0ABD3TCR3_9LAMI</name>